<evidence type="ECO:0000313" key="2">
    <source>
        <dbReference type="Proteomes" id="UP001054889"/>
    </source>
</evidence>
<evidence type="ECO:0000313" key="1">
    <source>
        <dbReference type="EMBL" id="GJM94645.1"/>
    </source>
</evidence>
<sequence>MKAKKRAEKSKRKGFNTLIILGAWILWKHRNTYVFEGAQPSIQVILREFNNEQQLWFLVGAHSLRRLGHEEVPG</sequence>
<reference evidence="1" key="1">
    <citation type="journal article" date="2018" name="DNA Res.">
        <title>Multiple hybrid de novo genome assembly of finger millet, an orphan allotetraploid crop.</title>
        <authorList>
            <person name="Hatakeyama M."/>
            <person name="Aluri S."/>
            <person name="Balachadran M.T."/>
            <person name="Sivarajan S.R."/>
            <person name="Patrignani A."/>
            <person name="Gruter S."/>
            <person name="Poveda L."/>
            <person name="Shimizu-Inatsugi R."/>
            <person name="Baeten J."/>
            <person name="Francoijs K.J."/>
            <person name="Nataraja K.N."/>
            <person name="Reddy Y.A.N."/>
            <person name="Phadnis S."/>
            <person name="Ravikumar R.L."/>
            <person name="Schlapbach R."/>
            <person name="Sreeman S.M."/>
            <person name="Shimizu K.K."/>
        </authorList>
    </citation>
    <scope>NUCLEOTIDE SEQUENCE</scope>
</reference>
<gene>
    <name evidence="1" type="primary">ga11309</name>
    <name evidence="1" type="ORF">PR202_ga11309</name>
</gene>
<name>A0AAV5C939_ELECO</name>
<dbReference type="Proteomes" id="UP001054889">
    <property type="component" value="Unassembled WGS sequence"/>
</dbReference>
<protein>
    <submittedName>
        <fullName evidence="1">Uncharacterized protein</fullName>
    </submittedName>
</protein>
<reference evidence="1" key="2">
    <citation type="submission" date="2021-12" db="EMBL/GenBank/DDBJ databases">
        <title>Resequencing data analysis of finger millet.</title>
        <authorList>
            <person name="Hatakeyama M."/>
            <person name="Aluri S."/>
            <person name="Balachadran M.T."/>
            <person name="Sivarajan S.R."/>
            <person name="Poveda L."/>
            <person name="Shimizu-Inatsugi R."/>
            <person name="Schlapbach R."/>
            <person name="Sreeman S.M."/>
            <person name="Shimizu K.K."/>
        </authorList>
    </citation>
    <scope>NUCLEOTIDE SEQUENCE</scope>
</reference>
<keyword evidence="2" id="KW-1185">Reference proteome</keyword>
<dbReference type="AlphaFoldDB" id="A0AAV5C939"/>
<dbReference type="EMBL" id="BQKI01000005">
    <property type="protein sequence ID" value="GJM94645.1"/>
    <property type="molecule type" value="Genomic_DNA"/>
</dbReference>
<proteinExistence type="predicted"/>
<organism evidence="1 2">
    <name type="scientific">Eleusine coracana subsp. coracana</name>
    <dbReference type="NCBI Taxonomy" id="191504"/>
    <lineage>
        <taxon>Eukaryota</taxon>
        <taxon>Viridiplantae</taxon>
        <taxon>Streptophyta</taxon>
        <taxon>Embryophyta</taxon>
        <taxon>Tracheophyta</taxon>
        <taxon>Spermatophyta</taxon>
        <taxon>Magnoliopsida</taxon>
        <taxon>Liliopsida</taxon>
        <taxon>Poales</taxon>
        <taxon>Poaceae</taxon>
        <taxon>PACMAD clade</taxon>
        <taxon>Chloridoideae</taxon>
        <taxon>Cynodonteae</taxon>
        <taxon>Eleusininae</taxon>
        <taxon>Eleusine</taxon>
    </lineage>
</organism>
<accession>A0AAV5C939</accession>
<comment type="caution">
    <text evidence="1">The sequence shown here is derived from an EMBL/GenBank/DDBJ whole genome shotgun (WGS) entry which is preliminary data.</text>
</comment>